<reference evidence="4 5" key="1">
    <citation type="journal article" date="2012" name="J. Bacteriol.">
        <title>Genome Sequence of Radiation-Resistant Modestobacter marinus Strain BC501, a Representative Actinobacterium That Thrives on Calcareous Stone Surfaces.</title>
        <authorList>
            <person name="Normand P."/>
            <person name="Gury J."/>
            <person name="Pujic P."/>
            <person name="Chouaia B."/>
            <person name="Crotti E."/>
            <person name="Brusetti L."/>
            <person name="Daffonchio D."/>
            <person name="Vacherie B."/>
            <person name="Barbe V."/>
            <person name="Medigue C."/>
            <person name="Calteau A."/>
            <person name="Ghodhbane-Gtari F."/>
            <person name="Essoussi I."/>
            <person name="Nouioui I."/>
            <person name="Abbassi-Ghozzi I."/>
            <person name="Gtari M."/>
        </authorList>
    </citation>
    <scope>NUCLEOTIDE SEQUENCE [LARGE SCALE GENOMIC DNA]</scope>
    <source>
        <strain evidence="5">BC 501</strain>
    </source>
</reference>
<dbReference type="PANTHER" id="PTHR47706:SF1">
    <property type="entry name" value="CIPA-LIKE, PUTATIVE (AFU_ORTHOLOGUE AFUA_1G12460)-RELATED"/>
    <property type="match status" value="1"/>
</dbReference>
<dbReference type="Pfam" id="PF05368">
    <property type="entry name" value="NmrA"/>
    <property type="match status" value="1"/>
</dbReference>
<dbReference type="eggNOG" id="COG0702">
    <property type="taxonomic scope" value="Bacteria"/>
</dbReference>
<dbReference type="OMA" id="YFGSADQ"/>
<dbReference type="GO" id="GO:0016491">
    <property type="term" value="F:oxidoreductase activity"/>
    <property type="evidence" value="ECO:0007669"/>
    <property type="project" value="UniProtKB-KW"/>
</dbReference>
<evidence type="ECO:0000256" key="2">
    <source>
        <dbReference type="ARBA" id="ARBA00023002"/>
    </source>
</evidence>
<keyword evidence="5" id="KW-1185">Reference proteome</keyword>
<evidence type="ECO:0000259" key="3">
    <source>
        <dbReference type="Pfam" id="PF05368"/>
    </source>
</evidence>
<dbReference type="InterPro" id="IPR036291">
    <property type="entry name" value="NAD(P)-bd_dom_sf"/>
</dbReference>
<dbReference type="KEGG" id="mmar:MODMU_4089"/>
<accession>I4F1H7</accession>
<dbReference type="PANTHER" id="PTHR47706">
    <property type="entry name" value="NMRA-LIKE FAMILY PROTEIN"/>
    <property type="match status" value="1"/>
</dbReference>
<dbReference type="SUPFAM" id="SSF51735">
    <property type="entry name" value="NAD(P)-binding Rossmann-fold domains"/>
    <property type="match status" value="1"/>
</dbReference>
<keyword evidence="1" id="KW-0521">NADP</keyword>
<dbReference type="STRING" id="477641.MODMU_4089"/>
<protein>
    <submittedName>
        <fullName evidence="4">NAD-dependent epimerase/dehydratase</fullName>
    </submittedName>
</protein>
<dbReference type="Gene3D" id="3.90.25.10">
    <property type="entry name" value="UDP-galactose 4-epimerase, domain 1"/>
    <property type="match status" value="1"/>
</dbReference>
<evidence type="ECO:0000313" key="4">
    <source>
        <dbReference type="EMBL" id="CCH89490.1"/>
    </source>
</evidence>
<dbReference type="InterPro" id="IPR051609">
    <property type="entry name" value="NmrA/Isoflavone_reductase-like"/>
</dbReference>
<gene>
    <name evidence="4" type="ordered locus">MODMU_4089</name>
</gene>
<dbReference type="InterPro" id="IPR008030">
    <property type="entry name" value="NmrA-like"/>
</dbReference>
<organism evidence="4 5">
    <name type="scientific">Modestobacter italicus (strain DSM 44449 / CECT 9708 / BC 501)</name>
    <dbReference type="NCBI Taxonomy" id="2732864"/>
    <lineage>
        <taxon>Bacteria</taxon>
        <taxon>Bacillati</taxon>
        <taxon>Actinomycetota</taxon>
        <taxon>Actinomycetes</taxon>
        <taxon>Geodermatophilales</taxon>
        <taxon>Geodermatophilaceae</taxon>
        <taxon>Modestobacter</taxon>
    </lineage>
</organism>
<dbReference type="AlphaFoldDB" id="I4F1H7"/>
<evidence type="ECO:0000256" key="1">
    <source>
        <dbReference type="ARBA" id="ARBA00022857"/>
    </source>
</evidence>
<dbReference type="PATRIC" id="fig|477641.3.peg.3831"/>
<dbReference type="Gene3D" id="3.40.50.720">
    <property type="entry name" value="NAD(P)-binding Rossmann-like Domain"/>
    <property type="match status" value="1"/>
</dbReference>
<sequence length="306" mass="32591">MTTVLLAGASGDLGARTARALVARGADVRALTRSGAGPEKQQRLLDLGATVAVADYDDAAALRQASEGADVVVSTISGVWSVIVDAQTQLLDAAVAAGVPRFIPSDYAADYRRVAPGSNRNFEMRRDFARVLDRAPIRATSVLNGAFADMLTGQAPLVLFDRDRVLYWHDADQLLDFTTKDDTAAFTADAALDPDAPRYLEIAGSEVSARDLARTMTELTGRTFRPTYAGPLGLLGGAAKVGRAVSRDEEAPFPAWQGMQYLHSMFSGIGKLGPLDNDRYGPREWTPVREVLAARGAAPEAVPEAA</sequence>
<feature type="domain" description="NmrA-like" evidence="3">
    <location>
        <begin position="3"/>
        <end position="228"/>
    </location>
</feature>
<dbReference type="HOGENOM" id="CLU_079104_1_0_11"/>
<evidence type="ECO:0000313" key="5">
    <source>
        <dbReference type="Proteomes" id="UP000006461"/>
    </source>
</evidence>
<name>I4F1H7_MODI5</name>
<keyword evidence="2" id="KW-0560">Oxidoreductase</keyword>
<proteinExistence type="predicted"/>
<dbReference type="EMBL" id="FO203431">
    <property type="protein sequence ID" value="CCH89490.1"/>
    <property type="molecule type" value="Genomic_DNA"/>
</dbReference>
<dbReference type="OrthoDB" id="9771302at2"/>
<dbReference type="Proteomes" id="UP000006461">
    <property type="component" value="Chromosome"/>
</dbReference>